<evidence type="ECO:0000313" key="5">
    <source>
        <dbReference type="Proteomes" id="UP001149090"/>
    </source>
</evidence>
<comment type="caution">
    <text evidence="4">The sequence shown here is derived from an EMBL/GenBank/DDBJ whole genome shotgun (WGS) entry which is preliminary data.</text>
</comment>
<keyword evidence="1" id="KW-0175">Coiled coil</keyword>
<dbReference type="InterPro" id="IPR031248">
    <property type="entry name" value="RNF213"/>
</dbReference>
<sequence>MDLTYDFQNVSKKQFLRFLPIKIQLESWSEHLLNERKKLEDSSFDEIIQNKEGLPKRWMNIIILFLQFNTSNPKNNLLYPKNPNKNEINLAHDLKEKLEKYQKYIYNYFIKLQDPKQATMNDLKNFQQNEKNLKVLFPLFKNYTGKENSGEKISRTTIQKSKKNYLKLIVEFSPIKDLLLKFDEKKINQKFPNWKKIDKMEITIDQFKQFIKTLKREEDTWFSIILYSISFFYKEKLTKIIESKGNEDLSIDQILSKVKSEWENWIKDLNEDPNLEYINTEFPIAKEEYLDKDYTEFQTYNEQNQSEQKKEFITKETKNKIQEFFEFRKITNRIDPLIKFCEIFIQNKNDEELSNIKNLKQNWQQNKLSEITNLKQNIEKTLKVNIQMLDLINDLFPNQDEKDQTIIEWVKEELKEKTIDNLKTNIQNEDITNDDDLNQTKKYLINFIDIFNPFFTKTFQDFDSITKQLSKIQKEMEEKIKKTNFKLLVKNFPLLKEQNIKELSDTLSDKIEKIFKNGSKIIFRLEEPIFQCQINEEKEILNFEDFISMWRVALNKKNKSQNRALYENLIEDKEYSFFFRQFEVLFETIQSINTYLEKFIPIKYYKQIPGINKEIEINEDDTYSEKMEELKQNINQALKNWEEDSKNISKEKLSGILSTNQLLLVSTPLLNVQEKNKVIYPILKLIFGKGRSDPQEILNSIINQQTDNWINSSTGFFNLIKNNFTWPIIKNSLKKIKIKSRTKLSNELNKQINKRDGNISNPKIFIKEVKTDSFIHNEVTMIYYLYSNYLPQREQVLFCDSNTNVGDVKNFFSIYKYYNEEYSNFKKQKQKKKKSEVISQIRSINFITHFPLTIFVLEGEQNAFLMSQLQEGKLIINLENDKILNEIIQKSTFFKNFKVFYSQNEGDGKSYQIRKFCNSQNDKIDYKYYLIQLTTGEIQELIVELNKIPIEKKNENEELFIHIEFPTECSLQMTDSLWQLSMWGSIEDRQAKDPYNICWTLPPNAKLFFEIPSQNNIWKYFYPLQKFQPKECSCSVNEIKFKMYEVDEDQKKIQEIDDNDLKKVANLLIETQNNTLFNNFQNLDNWKQKLSSQNPDPISFFNKSQHIMQTISNQLNPDYNFHKSFRLFYQFWNSLKKFINLILNWEISDDEDDEDDYNNDDSQKKSFLRRQEIIRCWMFSVARLNLISFFSKQEGVFDNFYSFILNLQFQNGNPISIYNPNIFGSVGEVGLFIKDNFDNSNLLEFERNLHSQSISDPNFNLGDSISNNVNDLKTEYKKMLDFFSFLTSNKPQKNENSDNESSDDENDNNNNKENNENDTRKGKYVLTFDNLSKMMFIQFRMFTGFSLIISGETGCGKTALIEYLFRDILNYQFSKFNSEEELNEKEKETNHFITFNVNGGTTKEKIKKLIEKSNKIGKQNQVVLFFDKLNTAPKYCIPIFKYLFIDRLFEGKKIPSNIKFIAAINPYRERKFKVISENQNNENQNNENQNNEDQNKEEEVCGLLFDYGDKKNKEQEEIRNAVYRVHKIPNSLENSVLSFESLKSTQEQVYISKMVDNTFYSILNNNDKKFIRYQTIISSFKEYISKSHSYIRKDGYSNQTNNDFKRNLAALISLRDVSRILRVFQWLVESKAGRFLLSEKENEQEEEEEIFQKAIYLSLFICYASRQTTNKDQYFETIFERNDNLLGNCQNVIENSQEKLIESLDYDFSKKMIAKNIPLKENCLLVFVCVYAQIPLFIIGKPGTSKSISVEVIMESLKPPYEINNFAKKLELRTLRESFLQCSPITTTQGIEDVFKYAKSKTKENDLGVVILDEVALAELSPDLPLKALHSQLEESEKEISRINQDNKKIQDIIKENGGVSVVAISNWVLDPSNTNRGILLRRESTTQLGTTAQQILCTKSVGMNSMIPEIFASYLTKIYEKIVKEQGKDPKSKSRPYFGLRDFYYFLKMIGYCNIKHGISYNNPRLILNALLRNFNSKPDFIEELIPKFPKKVPLITDRKITTRELIYQNINRRIFQEFSFADKNDTPNYSRNMMILTDKICNLSFILKEIEQLSTKTDYKLFFGSDFAENKKQIRIIRNLQSIEDSIRNGEIVILFKNEQLYEPLYDLLNQNYSKKEDEIFAKISFGNIVSKIKIDPKFRLIVISDKSRAYNVESSAILNRFEKYLLISEEFITRNEFIQFYQKQKEIIQNICKFADITEEKLLVSYHPDLLPSLATKLQQILFGKEQQEKEDYLRLEGVNMWMRICNYESMLSIYLKTIKKDTNKNTKEISYLNKIWQRYSGLYHDSLNDLIQTTLIPKQIQCSVVLTSSSISQTIKSEQIQNFKFKEIELLKIENDTQFEKEVKKKLGIEPIIKKNPYKDDENFVLIIRFTPTSISPETTFHQSKYMIENLIKKNEEIKCKIIFIVHLPSTQQSKTQFHFAFEKNWEYFYIDDILPSEIKFPIISESKDSDLNFLENILDQEWEKLFEPIFNSSILQFINPEKIKDTKPFLEKMKTLKDLIFPKLKFMFEKGKKENISFYQWDIQELITQKLRMQQSYESFNSYLYSQLIKKLETIFVILLSYIMVNDNFKLILTTSKEKENFWKQIFESIQIQPYHKIQKDQFDKSEFPFFHYFYEVITEDYHQENKDILKDIVDETIENWSKKISKRKNISEKYLINFLNDLIGISFNESEKEFFKDYIQDFQKFILHFEESKIKSLTKFSLREIYQKINWEIFQQIYSIYKLVNEFNQNQNQNKNQNQFGEFSLNRFFDSQFEIIKNSLDKNNSPNELIPIGTCIDKIYDFLNQLTNYTNFKQYIPELFKKWFNIYFLFQTKTKNLSKISQTQEFKSIQNEISKKEFLNFFLDENKTKDISDQELINFFEIYFQILIKISIFQKSDKQIINFFNKINENLNSNKPNQRLLNFFGKGNNSFKFQNLFTIFFNYLLIFTKSNLDFRKTIFNNLKQYLKFSSKNIEWIAFTFLQALFQYTKNDFYSHSLFLQSKLYPEIDQTNDIFQEYSNSIQYIHHIIQNPEDHQKSKVNGVSEIVFEQFFQEYDIFASKRISSFKEEFEEKFLQEKFKENEKQLVLTRITSSFTENQNLNEKQNQIKETISYILSKVDIIKENFQKIFVVVVETGEKYLKTKHVASPLFNEIDVGFLNNKLYENIFGISDYEEPNQMFSLRDTKFIIPTKIARIIHFSLKTLDIIEKNYDSNKEIIEDISILIYNEMKHLSNLLNLTLSNTKLYYILFLSKISTLNTNELDNGTIMNKFQKWEDLLQNIYINSHEEILKQINIEKIGESFKFKDLLFISPSSNLLLSQFLKPSNIKNIQKYPITQFFLDNFIKFKMIDLLPSFLKFISLINSQYNSKISFQESNQIKITDFIKIINEEKKEMKENIDNWIKEFKECWKLCLCEMNNDEITQLNKNFIEIKQDSQINQIEEEVSQKIQLISEDSPIIKVLSYPKNSPNIDNLVNYICNEYRKLKEIFNETFLNKKDIKKQKEKMIKFPIKIHKSDINNRTIDETFNFDFKEINEYMQFYYPENDFEKFEMILKQKLVTLFKKDNISIIVSNFQFTDLILLDISFLNDSRWNQMDIPQETWNQILDELIEKFSIRNFKLFYENIIHLCSNIQKVDSLLPEQTLFVFANQFGIDILGLENVSLIHSLKLKHLRFISNNIDMYSENILNKIDKSYLSKIPPEYEKSLDLFCQKIDLDKLIIIFEKFLFENLFIEKTQNKEIERHYKRKNRRNQNKSNLKGSLHNISILLQYEGESGIIKDHFPQEITSKYTGEAYRYIFNKRKQL</sequence>
<reference evidence="4" key="1">
    <citation type="submission" date="2022-10" db="EMBL/GenBank/DDBJ databases">
        <title>Novel sulphate-reducing endosymbionts in the free-living metamonad Anaeramoeba.</title>
        <authorList>
            <person name="Jerlstrom-Hultqvist J."/>
            <person name="Cepicka I."/>
            <person name="Gallot-Lavallee L."/>
            <person name="Salas-Leiva D."/>
            <person name="Curtis B.A."/>
            <person name="Zahonova K."/>
            <person name="Pipaliya S."/>
            <person name="Dacks J."/>
            <person name="Roger A.J."/>
        </authorList>
    </citation>
    <scope>NUCLEOTIDE SEQUENCE</scope>
    <source>
        <strain evidence="4">BMAN</strain>
    </source>
</reference>
<evidence type="ECO:0000256" key="2">
    <source>
        <dbReference type="SAM" id="MobiDB-lite"/>
    </source>
</evidence>
<dbReference type="SUPFAM" id="SSF52540">
    <property type="entry name" value="P-loop containing nucleoside triphosphate hydrolases"/>
    <property type="match status" value="1"/>
</dbReference>
<feature type="compositionally biased region" description="Acidic residues" evidence="2">
    <location>
        <begin position="1297"/>
        <end position="1307"/>
    </location>
</feature>
<dbReference type="OrthoDB" id="2423195at2759"/>
<evidence type="ECO:0000259" key="3">
    <source>
        <dbReference type="SMART" id="SM00382"/>
    </source>
</evidence>
<proteinExistence type="predicted"/>
<dbReference type="OMA" id="YHNEYHN"/>
<keyword evidence="5" id="KW-1185">Reference proteome</keyword>
<accession>A0A9Q0RBN8</accession>
<protein>
    <submittedName>
        <fullName evidence="4">E3 ubiquitin-protein ligase rnf213</fullName>
    </submittedName>
</protein>
<feature type="coiled-coil region" evidence="1">
    <location>
        <begin position="1826"/>
        <end position="1853"/>
    </location>
</feature>
<feature type="domain" description="AAA+ ATPase" evidence="3">
    <location>
        <begin position="1732"/>
        <end position="1890"/>
    </location>
</feature>
<dbReference type="Gene3D" id="3.40.50.300">
    <property type="entry name" value="P-loop containing nucleotide triphosphate hydrolases"/>
    <property type="match status" value="2"/>
</dbReference>
<feature type="region of interest" description="Disordered" evidence="2">
    <location>
        <begin position="1477"/>
        <end position="1497"/>
    </location>
</feature>
<feature type="coiled-coil region" evidence="1">
    <location>
        <begin position="620"/>
        <end position="651"/>
    </location>
</feature>
<dbReference type="PANTHER" id="PTHR22605">
    <property type="entry name" value="RZ-TYPE DOMAIN-CONTAINING PROTEIN"/>
    <property type="match status" value="1"/>
</dbReference>
<feature type="compositionally biased region" description="Low complexity" evidence="2">
    <location>
        <begin position="1477"/>
        <end position="1492"/>
    </location>
</feature>
<dbReference type="EMBL" id="JAPDFW010000070">
    <property type="protein sequence ID" value="KAJ5074289.1"/>
    <property type="molecule type" value="Genomic_DNA"/>
</dbReference>
<evidence type="ECO:0000256" key="1">
    <source>
        <dbReference type="SAM" id="Coils"/>
    </source>
</evidence>
<dbReference type="PANTHER" id="PTHR22605:SF1">
    <property type="entry name" value="RZ-TYPE DOMAIN-CONTAINING PROTEIN"/>
    <property type="match status" value="1"/>
</dbReference>
<dbReference type="SMART" id="SM00382">
    <property type="entry name" value="AAA"/>
    <property type="match status" value="2"/>
</dbReference>
<feature type="domain" description="AAA+ ATPase" evidence="3">
    <location>
        <begin position="1343"/>
        <end position="1588"/>
    </location>
</feature>
<dbReference type="Proteomes" id="UP001149090">
    <property type="component" value="Unassembled WGS sequence"/>
</dbReference>
<dbReference type="InterPro" id="IPR003593">
    <property type="entry name" value="AAA+_ATPase"/>
</dbReference>
<dbReference type="GO" id="GO:0016887">
    <property type="term" value="F:ATP hydrolysis activity"/>
    <property type="evidence" value="ECO:0007669"/>
    <property type="project" value="InterPro"/>
</dbReference>
<evidence type="ECO:0000313" key="4">
    <source>
        <dbReference type="EMBL" id="KAJ5074289.1"/>
    </source>
</evidence>
<dbReference type="GO" id="GO:0004842">
    <property type="term" value="F:ubiquitin-protein transferase activity"/>
    <property type="evidence" value="ECO:0007669"/>
    <property type="project" value="InterPro"/>
</dbReference>
<dbReference type="InterPro" id="IPR027417">
    <property type="entry name" value="P-loop_NTPase"/>
</dbReference>
<organism evidence="4 5">
    <name type="scientific">Anaeramoeba ignava</name>
    <name type="common">Anaerobic marine amoeba</name>
    <dbReference type="NCBI Taxonomy" id="1746090"/>
    <lineage>
        <taxon>Eukaryota</taxon>
        <taxon>Metamonada</taxon>
        <taxon>Anaeramoebidae</taxon>
        <taxon>Anaeramoeba</taxon>
    </lineage>
</organism>
<gene>
    <name evidence="4" type="ORF">M0811_00918</name>
</gene>
<feature type="region of interest" description="Disordered" evidence="2">
    <location>
        <begin position="1290"/>
        <end position="1318"/>
    </location>
</feature>
<name>A0A9Q0RBN8_ANAIG</name>